<proteinExistence type="predicted"/>
<name>A0A0B7B5L0_9EUPU</name>
<sequence length="59" mass="7071">MNHQYEYHSKSVRGDWAPIGLPGVLWRQSLTNNQHFNSHFKFTVHFDDFLFSSFKKQTI</sequence>
<accession>A0A0B7B5L0</accession>
<evidence type="ECO:0000313" key="2">
    <source>
        <dbReference type="EMBL" id="CEK88313.1"/>
    </source>
</evidence>
<protein>
    <submittedName>
        <fullName evidence="2">Uncharacterized protein</fullName>
    </submittedName>
</protein>
<dbReference type="EMBL" id="HACG01041446">
    <property type="protein sequence ID" value="CEK88311.1"/>
    <property type="molecule type" value="Transcribed_RNA"/>
</dbReference>
<evidence type="ECO:0000313" key="1">
    <source>
        <dbReference type="EMBL" id="CEK88311.1"/>
    </source>
</evidence>
<reference evidence="2" key="1">
    <citation type="submission" date="2014-12" db="EMBL/GenBank/DDBJ databases">
        <title>Insight into the proteome of Arion vulgaris.</title>
        <authorList>
            <person name="Aradska J."/>
            <person name="Bulat T."/>
            <person name="Smidak R."/>
            <person name="Sarate P."/>
            <person name="Gangsoo J."/>
            <person name="Sialana F."/>
            <person name="Bilban M."/>
            <person name="Lubec G."/>
        </authorList>
    </citation>
    <scope>NUCLEOTIDE SEQUENCE</scope>
    <source>
        <tissue evidence="2">Skin</tissue>
    </source>
</reference>
<gene>
    <name evidence="2" type="primary">ORF164594</name>
    <name evidence="1" type="synonym">ORF164579</name>
</gene>
<dbReference type="AlphaFoldDB" id="A0A0B7B5L0"/>
<dbReference type="EMBL" id="HACG01041448">
    <property type="protein sequence ID" value="CEK88313.1"/>
    <property type="molecule type" value="Transcribed_RNA"/>
</dbReference>
<organism evidence="2">
    <name type="scientific">Arion vulgaris</name>
    <dbReference type="NCBI Taxonomy" id="1028688"/>
    <lineage>
        <taxon>Eukaryota</taxon>
        <taxon>Metazoa</taxon>
        <taxon>Spiralia</taxon>
        <taxon>Lophotrochozoa</taxon>
        <taxon>Mollusca</taxon>
        <taxon>Gastropoda</taxon>
        <taxon>Heterobranchia</taxon>
        <taxon>Euthyneura</taxon>
        <taxon>Panpulmonata</taxon>
        <taxon>Eupulmonata</taxon>
        <taxon>Stylommatophora</taxon>
        <taxon>Helicina</taxon>
        <taxon>Arionoidea</taxon>
        <taxon>Arionidae</taxon>
        <taxon>Arion</taxon>
    </lineage>
</organism>